<sequence>MDEENYDSYGGWNCRRNSRTAGREYFFHIALDAAAYKSALLKPAPGTEKAEKRTGEGKKCRKKQ</sequence>
<reference evidence="2 3" key="1">
    <citation type="submission" date="2015-09" db="EMBL/GenBank/DDBJ databases">
        <authorList>
            <consortium name="Pathogen Informatics"/>
        </authorList>
    </citation>
    <scope>NUCLEOTIDE SEQUENCE [LARGE SCALE GENOMIC DNA]</scope>
    <source>
        <strain evidence="2 3">2789STDY5834865</strain>
    </source>
</reference>
<feature type="region of interest" description="Disordered" evidence="1">
    <location>
        <begin position="44"/>
        <end position="64"/>
    </location>
</feature>
<organism evidence="2 3">
    <name type="scientific">Enterocloster clostridioformis</name>
    <dbReference type="NCBI Taxonomy" id="1531"/>
    <lineage>
        <taxon>Bacteria</taxon>
        <taxon>Bacillati</taxon>
        <taxon>Bacillota</taxon>
        <taxon>Clostridia</taxon>
        <taxon>Lachnospirales</taxon>
        <taxon>Lachnospiraceae</taxon>
        <taxon>Enterocloster</taxon>
    </lineage>
</organism>
<dbReference type="RefSeq" id="WP_022201111.1">
    <property type="nucleotide sequence ID" value="NZ_CAJUGB010000042.1"/>
</dbReference>
<dbReference type="EMBL" id="CZAB01000015">
    <property type="protein sequence ID" value="CUO88060.1"/>
    <property type="molecule type" value="Genomic_DNA"/>
</dbReference>
<dbReference type="Proteomes" id="UP000095512">
    <property type="component" value="Unassembled WGS sequence"/>
</dbReference>
<dbReference type="AlphaFoldDB" id="A0A174IT23"/>
<protein>
    <submittedName>
        <fullName evidence="2">Uncharacterized protein</fullName>
    </submittedName>
</protein>
<evidence type="ECO:0000256" key="1">
    <source>
        <dbReference type="SAM" id="MobiDB-lite"/>
    </source>
</evidence>
<feature type="compositionally biased region" description="Basic and acidic residues" evidence="1">
    <location>
        <begin position="48"/>
        <end position="58"/>
    </location>
</feature>
<evidence type="ECO:0000313" key="2">
    <source>
        <dbReference type="EMBL" id="CUO88060.1"/>
    </source>
</evidence>
<gene>
    <name evidence="2" type="ORF">ERS852480_02125</name>
</gene>
<name>A0A174IT23_9FIRM</name>
<accession>A0A174IT23</accession>
<evidence type="ECO:0000313" key="3">
    <source>
        <dbReference type="Proteomes" id="UP000095512"/>
    </source>
</evidence>
<proteinExistence type="predicted"/>